<keyword evidence="1" id="KW-1133">Transmembrane helix</keyword>
<feature type="domain" description="Low molecular weight protein antigen 6 PH" evidence="2">
    <location>
        <begin position="65"/>
        <end position="141"/>
    </location>
</feature>
<keyword evidence="4" id="KW-1185">Reference proteome</keyword>
<gene>
    <name evidence="3" type="ORF">GA0070611_4412</name>
</gene>
<dbReference type="Proteomes" id="UP000199385">
    <property type="component" value="Chromosome I"/>
</dbReference>
<dbReference type="Pfam" id="PF10756">
    <property type="entry name" value="bPH_6"/>
    <property type="match status" value="1"/>
</dbReference>
<reference evidence="4" key="1">
    <citation type="submission" date="2016-06" db="EMBL/GenBank/DDBJ databases">
        <authorList>
            <person name="Varghese N."/>
            <person name="Submissions Spin"/>
        </authorList>
    </citation>
    <scope>NUCLEOTIDE SEQUENCE [LARGE SCALE GENOMIC DNA]</scope>
    <source>
        <strain evidence="4">DSM 44815</strain>
    </source>
</reference>
<feature type="transmembrane region" description="Helical" evidence="1">
    <location>
        <begin position="41"/>
        <end position="58"/>
    </location>
</feature>
<dbReference type="RefSeq" id="WP_197675768.1">
    <property type="nucleotide sequence ID" value="NZ_LT594323.1"/>
</dbReference>
<proteinExistence type="predicted"/>
<dbReference type="PATRIC" id="fig|261654.4.peg.4471"/>
<name>A0A1A9A005_9ACTN</name>
<dbReference type="STRING" id="261654.GA0070611_4412"/>
<dbReference type="EMBL" id="LT594323">
    <property type="protein sequence ID" value="SBT49418.1"/>
    <property type="molecule type" value="Genomic_DNA"/>
</dbReference>
<feature type="transmembrane region" description="Helical" evidence="1">
    <location>
        <begin position="12"/>
        <end position="35"/>
    </location>
</feature>
<organism evidence="3 4">
    <name type="scientific">Micromonospora auratinigra</name>
    <dbReference type="NCBI Taxonomy" id="261654"/>
    <lineage>
        <taxon>Bacteria</taxon>
        <taxon>Bacillati</taxon>
        <taxon>Actinomycetota</taxon>
        <taxon>Actinomycetes</taxon>
        <taxon>Micromonosporales</taxon>
        <taxon>Micromonosporaceae</taxon>
        <taxon>Micromonospora</taxon>
    </lineage>
</organism>
<keyword evidence="1" id="KW-0472">Membrane</keyword>
<dbReference type="AlphaFoldDB" id="A0A1A9A005"/>
<sequence length="143" mass="15151">MLPQSPPARQWRVPTVLPVVKLAGALVLAAAGLLFADGDRVQLVLAGLAAAALAGWALRDLVAPVRLAVDPEGITVRRGFAGRQRLPWPVVEAIRVDRRTRRGLTAETLEVDAGDSLHLFGRYDLGAPPEEVAEALLAARPAG</sequence>
<dbReference type="InterPro" id="IPR019692">
    <property type="entry name" value="CFP-6_PH"/>
</dbReference>
<protein>
    <submittedName>
        <fullName evidence="3">PH domain-containing protein</fullName>
    </submittedName>
</protein>
<evidence type="ECO:0000256" key="1">
    <source>
        <dbReference type="SAM" id="Phobius"/>
    </source>
</evidence>
<evidence type="ECO:0000313" key="4">
    <source>
        <dbReference type="Proteomes" id="UP000199385"/>
    </source>
</evidence>
<evidence type="ECO:0000313" key="3">
    <source>
        <dbReference type="EMBL" id="SBT49418.1"/>
    </source>
</evidence>
<keyword evidence="1" id="KW-0812">Transmembrane</keyword>
<evidence type="ECO:0000259" key="2">
    <source>
        <dbReference type="Pfam" id="PF10756"/>
    </source>
</evidence>
<accession>A0A1A9A005</accession>